<name>A0A6J5SSY9_9CAUD</name>
<proteinExistence type="predicted"/>
<accession>A0A6J5SSY9</accession>
<dbReference type="EMBL" id="LR797461">
    <property type="protein sequence ID" value="CAB4218360.1"/>
    <property type="molecule type" value="Genomic_DNA"/>
</dbReference>
<evidence type="ECO:0000313" key="1">
    <source>
        <dbReference type="EMBL" id="CAB4218360.1"/>
    </source>
</evidence>
<reference evidence="1" key="1">
    <citation type="submission" date="2020-05" db="EMBL/GenBank/DDBJ databases">
        <authorList>
            <person name="Chiriac C."/>
            <person name="Salcher M."/>
            <person name="Ghai R."/>
            <person name="Kavagutti S V."/>
        </authorList>
    </citation>
    <scope>NUCLEOTIDE SEQUENCE</scope>
</reference>
<protein>
    <submittedName>
        <fullName evidence="1">Uncharacterized protein</fullName>
    </submittedName>
</protein>
<sequence length="59" mass="6993">MIEFLLCFIGLALLVCVSLLTILGALFRLLFGFHLWNVKSMKKLKDWLFDESIYKQWLL</sequence>
<gene>
    <name evidence="1" type="ORF">UFOVP1597_13</name>
</gene>
<organism evidence="1">
    <name type="scientific">uncultured Caudovirales phage</name>
    <dbReference type="NCBI Taxonomy" id="2100421"/>
    <lineage>
        <taxon>Viruses</taxon>
        <taxon>Duplodnaviria</taxon>
        <taxon>Heunggongvirae</taxon>
        <taxon>Uroviricota</taxon>
        <taxon>Caudoviricetes</taxon>
        <taxon>Peduoviridae</taxon>
        <taxon>Maltschvirus</taxon>
        <taxon>Maltschvirus maltsch</taxon>
    </lineage>
</organism>